<keyword evidence="1" id="KW-1133">Transmembrane helix</keyword>
<feature type="transmembrane region" description="Helical" evidence="1">
    <location>
        <begin position="132"/>
        <end position="161"/>
    </location>
</feature>
<gene>
    <name evidence="3" type="ORF">FC50_GL001457</name>
</gene>
<dbReference type="EMBL" id="AZFJ01000049">
    <property type="protein sequence ID" value="KRL86048.1"/>
    <property type="molecule type" value="Genomic_DNA"/>
</dbReference>
<sequence length="356" mass="40053">MNWNWFIFGTVLFTAGCCGLAAYSYLSEPRRLRNGLVINIALLSLVGFAATMVMAINSRFLLVIAIIVLVMVVVLLLMLMAFHLVLLLWNALLVWRREGHNLGNMLTLLIAIGLIVLSILDTVERQFFPSWLFYSITVFVNFCWFYVFITGLNFLTALVAYNRWRTHKPLQYLIVLGAGLIDGKRVSGLLGARIDVAIKRYQKQVAAGQPAPTIIFSGGQGRDELVSEASAMRDYAVAHGIPESDTLLEDQSKTTLENMRFSRKVIDSRQQGRPYQAMFCTNNYHLLRAGVFARMAGIDANGIGAKTRLYFLPNATIREYIAFMVMNKRRHIIVMGLALAYTIITLILGAMHILKF</sequence>
<evidence type="ECO:0000313" key="3">
    <source>
        <dbReference type="EMBL" id="KRL86048.1"/>
    </source>
</evidence>
<feature type="domain" description="DUF218" evidence="2">
    <location>
        <begin position="171"/>
        <end position="321"/>
    </location>
</feature>
<evidence type="ECO:0000259" key="2">
    <source>
        <dbReference type="Pfam" id="PF02698"/>
    </source>
</evidence>
<dbReference type="InterPro" id="IPR051599">
    <property type="entry name" value="Cell_Envelope_Assoc"/>
</dbReference>
<dbReference type="Proteomes" id="UP000051922">
    <property type="component" value="Unassembled WGS sequence"/>
</dbReference>
<evidence type="ECO:0000313" key="4">
    <source>
        <dbReference type="Proteomes" id="UP000051922"/>
    </source>
</evidence>
<reference evidence="3 4" key="1">
    <citation type="journal article" date="2015" name="Genome Announc.">
        <title>Expanding the biotechnology potential of lactobacilli through comparative genomics of 213 strains and associated genera.</title>
        <authorList>
            <person name="Sun Z."/>
            <person name="Harris H.M."/>
            <person name="McCann A."/>
            <person name="Guo C."/>
            <person name="Argimon S."/>
            <person name="Zhang W."/>
            <person name="Yang X."/>
            <person name="Jeffery I.B."/>
            <person name="Cooney J.C."/>
            <person name="Kagawa T.F."/>
            <person name="Liu W."/>
            <person name="Song Y."/>
            <person name="Salvetti E."/>
            <person name="Wrobel A."/>
            <person name="Rasinkangas P."/>
            <person name="Parkhill J."/>
            <person name="Rea M.C."/>
            <person name="O'Sullivan O."/>
            <person name="Ritari J."/>
            <person name="Douillard F.P."/>
            <person name="Paul Ross R."/>
            <person name="Yang R."/>
            <person name="Briner A.E."/>
            <person name="Felis G.E."/>
            <person name="de Vos W.M."/>
            <person name="Barrangou R."/>
            <person name="Klaenhammer T.R."/>
            <person name="Caufield P.W."/>
            <person name="Cui Y."/>
            <person name="Zhang H."/>
            <person name="O'Toole P.W."/>
        </authorList>
    </citation>
    <scope>NUCLEOTIDE SEQUENCE [LARGE SCALE GENOMIC DNA]</scope>
    <source>
        <strain evidence="3 4">DSM 15945</strain>
    </source>
</reference>
<name>A0A0R1TXQ2_9LACO</name>
<feature type="transmembrane region" description="Helical" evidence="1">
    <location>
        <begin position="101"/>
        <end position="120"/>
    </location>
</feature>
<feature type="transmembrane region" description="Helical" evidence="1">
    <location>
        <begin position="62"/>
        <end position="89"/>
    </location>
</feature>
<dbReference type="GO" id="GO:0000270">
    <property type="term" value="P:peptidoglycan metabolic process"/>
    <property type="evidence" value="ECO:0007669"/>
    <property type="project" value="TreeGrafter"/>
</dbReference>
<dbReference type="PANTHER" id="PTHR30336">
    <property type="entry name" value="INNER MEMBRANE PROTEIN, PROBABLE PERMEASE"/>
    <property type="match status" value="1"/>
</dbReference>
<accession>A0A0R1TXQ2</accession>
<dbReference type="InterPro" id="IPR003848">
    <property type="entry name" value="DUF218"/>
</dbReference>
<organism evidence="3 4">
    <name type="scientific">Lacticaseibacillus pantheris DSM 15945 = JCM 12539 = NBRC 106106</name>
    <dbReference type="NCBI Taxonomy" id="1423783"/>
    <lineage>
        <taxon>Bacteria</taxon>
        <taxon>Bacillati</taxon>
        <taxon>Bacillota</taxon>
        <taxon>Bacilli</taxon>
        <taxon>Lactobacillales</taxon>
        <taxon>Lactobacillaceae</taxon>
        <taxon>Lacticaseibacillus</taxon>
    </lineage>
</organism>
<keyword evidence="4" id="KW-1185">Reference proteome</keyword>
<dbReference type="GO" id="GO:0005886">
    <property type="term" value="C:plasma membrane"/>
    <property type="evidence" value="ECO:0007669"/>
    <property type="project" value="TreeGrafter"/>
</dbReference>
<dbReference type="RefSeq" id="WP_056956814.1">
    <property type="nucleotide sequence ID" value="NZ_AZFJ01000049.1"/>
</dbReference>
<keyword evidence="1" id="KW-0472">Membrane</keyword>
<dbReference type="AlphaFoldDB" id="A0A0R1TXQ2"/>
<dbReference type="GO" id="GO:0043164">
    <property type="term" value="P:Gram-negative-bacterium-type cell wall biogenesis"/>
    <property type="evidence" value="ECO:0007669"/>
    <property type="project" value="TreeGrafter"/>
</dbReference>
<proteinExistence type="predicted"/>
<comment type="caution">
    <text evidence="3">The sequence shown here is derived from an EMBL/GenBank/DDBJ whole genome shotgun (WGS) entry which is preliminary data.</text>
</comment>
<feature type="transmembrane region" description="Helical" evidence="1">
    <location>
        <begin position="36"/>
        <end position="56"/>
    </location>
</feature>
<protein>
    <recommendedName>
        <fullName evidence="2">DUF218 domain-containing protein</fullName>
    </recommendedName>
</protein>
<evidence type="ECO:0000256" key="1">
    <source>
        <dbReference type="SAM" id="Phobius"/>
    </source>
</evidence>
<dbReference type="Gene3D" id="3.40.50.620">
    <property type="entry name" value="HUPs"/>
    <property type="match status" value="1"/>
</dbReference>
<dbReference type="STRING" id="1423783.FC50_GL001457"/>
<dbReference type="PANTHER" id="PTHR30336:SF18">
    <property type="entry name" value="MEMBRANE PROTEIN"/>
    <property type="match status" value="1"/>
</dbReference>
<dbReference type="OrthoDB" id="9782395at2"/>
<dbReference type="CDD" id="cd06259">
    <property type="entry name" value="YdcF-like"/>
    <property type="match status" value="1"/>
</dbReference>
<dbReference type="PATRIC" id="fig|1423783.4.peg.1499"/>
<feature type="transmembrane region" description="Helical" evidence="1">
    <location>
        <begin position="6"/>
        <end position="24"/>
    </location>
</feature>
<dbReference type="InterPro" id="IPR014729">
    <property type="entry name" value="Rossmann-like_a/b/a_fold"/>
</dbReference>
<feature type="transmembrane region" description="Helical" evidence="1">
    <location>
        <begin position="332"/>
        <end position="354"/>
    </location>
</feature>
<keyword evidence="1" id="KW-0812">Transmembrane</keyword>
<dbReference type="Pfam" id="PF02698">
    <property type="entry name" value="DUF218"/>
    <property type="match status" value="1"/>
</dbReference>